<dbReference type="EMBL" id="JACMSC010000012">
    <property type="protein sequence ID" value="KAG6497595.1"/>
    <property type="molecule type" value="Genomic_DNA"/>
</dbReference>
<dbReference type="InterPro" id="IPR010402">
    <property type="entry name" value="CCT_domain"/>
</dbReference>
<organism evidence="6 7">
    <name type="scientific">Zingiber officinale</name>
    <name type="common">Ginger</name>
    <name type="synonym">Amomum zingiber</name>
    <dbReference type="NCBI Taxonomy" id="94328"/>
    <lineage>
        <taxon>Eukaryota</taxon>
        <taxon>Viridiplantae</taxon>
        <taxon>Streptophyta</taxon>
        <taxon>Embryophyta</taxon>
        <taxon>Tracheophyta</taxon>
        <taxon>Spermatophyta</taxon>
        <taxon>Magnoliopsida</taxon>
        <taxon>Liliopsida</taxon>
        <taxon>Zingiberales</taxon>
        <taxon>Zingiberaceae</taxon>
        <taxon>Zingiber</taxon>
    </lineage>
</organism>
<dbReference type="GO" id="GO:0003700">
    <property type="term" value="F:DNA-binding transcription factor activity"/>
    <property type="evidence" value="ECO:0007669"/>
    <property type="project" value="TreeGrafter"/>
</dbReference>
<comment type="subcellular location">
    <subcellularLocation>
        <location evidence="1 3">Nucleus</location>
    </subcellularLocation>
</comment>
<evidence type="ECO:0000256" key="1">
    <source>
        <dbReference type="ARBA" id="ARBA00004123"/>
    </source>
</evidence>
<dbReference type="PANTHER" id="PTHR31319:SF98">
    <property type="entry name" value="TRANSCRIPTION FACTOR GHD7"/>
    <property type="match status" value="1"/>
</dbReference>
<accession>A0A8J5FZ88</accession>
<comment type="caution">
    <text evidence="6">The sequence shown here is derived from an EMBL/GenBank/DDBJ whole genome shotgun (WGS) entry which is preliminary data.</text>
</comment>
<feature type="region of interest" description="Disordered" evidence="4">
    <location>
        <begin position="189"/>
        <end position="213"/>
    </location>
</feature>
<evidence type="ECO:0000256" key="3">
    <source>
        <dbReference type="PROSITE-ProRule" id="PRU00357"/>
    </source>
</evidence>
<dbReference type="InterPro" id="IPR045281">
    <property type="entry name" value="CONSTANS-like"/>
</dbReference>
<evidence type="ECO:0000313" key="6">
    <source>
        <dbReference type="EMBL" id="KAG6497595.1"/>
    </source>
</evidence>
<dbReference type="Proteomes" id="UP000734854">
    <property type="component" value="Unassembled WGS sequence"/>
</dbReference>
<dbReference type="PANTHER" id="PTHR31319">
    <property type="entry name" value="ZINC FINGER PROTEIN CONSTANS-LIKE 4"/>
    <property type="match status" value="1"/>
</dbReference>
<feature type="compositionally biased region" description="Basic and acidic residues" evidence="4">
    <location>
        <begin position="57"/>
        <end position="72"/>
    </location>
</feature>
<evidence type="ECO:0000259" key="5">
    <source>
        <dbReference type="PROSITE" id="PS51017"/>
    </source>
</evidence>
<sequence>MIAAAMSGSNDVCCGADGGACPHCTDLNRAIPVLFNEPMREFQFFGHDDSVEWMFSDPKDSDPPPEQPHKYLDGLGGGGGGGGFDSGRGLTFDVSLNSSASRLPETVPMMAAASSATIMSFAGSTFTDASSGMKIREGMVGDLQGDPTMEREAKIMRYKEKRKKRKYEKQIRYASRKAYAEMRPRVKGRFAKTSESTEIQPLSGQQPYDLHRY</sequence>
<evidence type="ECO:0000256" key="2">
    <source>
        <dbReference type="ARBA" id="ARBA00023242"/>
    </source>
</evidence>
<name>A0A8J5FZ88_ZINOF</name>
<protein>
    <recommendedName>
        <fullName evidence="5">CCT domain-containing protein</fullName>
    </recommendedName>
</protein>
<reference evidence="6 7" key="1">
    <citation type="submission" date="2020-08" db="EMBL/GenBank/DDBJ databases">
        <title>Plant Genome Project.</title>
        <authorList>
            <person name="Zhang R.-G."/>
        </authorList>
    </citation>
    <scope>NUCLEOTIDE SEQUENCE [LARGE SCALE GENOMIC DNA]</scope>
    <source>
        <tissue evidence="6">Rhizome</tissue>
    </source>
</reference>
<keyword evidence="7" id="KW-1185">Reference proteome</keyword>
<dbReference type="PROSITE" id="PS51017">
    <property type="entry name" value="CCT"/>
    <property type="match status" value="1"/>
</dbReference>
<dbReference type="GO" id="GO:0009909">
    <property type="term" value="P:regulation of flower development"/>
    <property type="evidence" value="ECO:0007669"/>
    <property type="project" value="InterPro"/>
</dbReference>
<proteinExistence type="predicted"/>
<gene>
    <name evidence="6" type="ORF">ZIOFF_045496</name>
</gene>
<dbReference type="GO" id="GO:0005634">
    <property type="term" value="C:nucleus"/>
    <property type="evidence" value="ECO:0007669"/>
    <property type="project" value="UniProtKB-SubCell"/>
</dbReference>
<evidence type="ECO:0000313" key="7">
    <source>
        <dbReference type="Proteomes" id="UP000734854"/>
    </source>
</evidence>
<feature type="domain" description="CCT" evidence="5">
    <location>
        <begin position="151"/>
        <end position="193"/>
    </location>
</feature>
<dbReference type="Pfam" id="PF06203">
    <property type="entry name" value="CCT"/>
    <property type="match status" value="1"/>
</dbReference>
<dbReference type="AlphaFoldDB" id="A0A8J5FZ88"/>
<feature type="compositionally biased region" description="Polar residues" evidence="4">
    <location>
        <begin position="193"/>
        <end position="206"/>
    </location>
</feature>
<keyword evidence="2 3" id="KW-0539">Nucleus</keyword>
<feature type="region of interest" description="Disordered" evidence="4">
    <location>
        <begin position="55"/>
        <end position="78"/>
    </location>
</feature>
<evidence type="ECO:0000256" key="4">
    <source>
        <dbReference type="SAM" id="MobiDB-lite"/>
    </source>
</evidence>